<accession>A0ABM8YP24</accession>
<proteinExistence type="predicted"/>
<evidence type="ECO:0000313" key="3">
    <source>
        <dbReference type="Proteomes" id="UP000789833"/>
    </source>
</evidence>
<name>A0ABM8YP24_9BACI</name>
<keyword evidence="1" id="KW-0472">Membrane</keyword>
<organism evidence="2 3">
    <name type="scientific">Sutcliffiella rhizosphaerae</name>
    <dbReference type="NCBI Taxonomy" id="2880967"/>
    <lineage>
        <taxon>Bacteria</taxon>
        <taxon>Bacillati</taxon>
        <taxon>Bacillota</taxon>
        <taxon>Bacilli</taxon>
        <taxon>Bacillales</taxon>
        <taxon>Bacillaceae</taxon>
        <taxon>Sutcliffiella</taxon>
    </lineage>
</organism>
<reference evidence="2 3" key="1">
    <citation type="submission" date="2021-10" db="EMBL/GenBank/DDBJ databases">
        <authorList>
            <person name="Criscuolo A."/>
        </authorList>
    </citation>
    <scope>NUCLEOTIDE SEQUENCE [LARGE SCALE GENOMIC DNA]</scope>
    <source>
        <strain evidence="3">CIP 111883</strain>
    </source>
</reference>
<comment type="caution">
    <text evidence="2">The sequence shown here is derived from an EMBL/GenBank/DDBJ whole genome shotgun (WGS) entry which is preliminary data.</text>
</comment>
<feature type="transmembrane region" description="Helical" evidence="1">
    <location>
        <begin position="24"/>
        <end position="41"/>
    </location>
</feature>
<protein>
    <submittedName>
        <fullName evidence="2">Uncharacterized protein</fullName>
    </submittedName>
</protein>
<dbReference type="EMBL" id="CAKJTJ010000013">
    <property type="protein sequence ID" value="CAG9621738.1"/>
    <property type="molecule type" value="Genomic_DNA"/>
</dbReference>
<dbReference type="Proteomes" id="UP000789833">
    <property type="component" value="Unassembled WGS sequence"/>
</dbReference>
<evidence type="ECO:0000313" key="2">
    <source>
        <dbReference type="EMBL" id="CAG9621738.1"/>
    </source>
</evidence>
<keyword evidence="3" id="KW-1185">Reference proteome</keyword>
<sequence length="48" mass="5754">MDSTINTYFYMGGFLQKIWKKRPYNYELAILILGIFLLGTLRHEKRIS</sequence>
<keyword evidence="1" id="KW-1133">Transmembrane helix</keyword>
<gene>
    <name evidence="2" type="ORF">BACCIP111883_02511</name>
</gene>
<evidence type="ECO:0000256" key="1">
    <source>
        <dbReference type="SAM" id="Phobius"/>
    </source>
</evidence>
<keyword evidence="1" id="KW-0812">Transmembrane</keyword>